<dbReference type="EMBL" id="CP001958">
    <property type="protein sequence ID" value="ADG98531.1"/>
    <property type="molecule type" value="Genomic_DNA"/>
</dbReference>
<protein>
    <submittedName>
        <fullName evidence="1">Uncharacterized protein</fullName>
    </submittedName>
</protein>
<reference evidence="1 2" key="1">
    <citation type="journal article" date="2010" name="Stand. Genomic Sci.">
        <title>Complete genome sequence of Segniliparus rotundus type strain (CDC 1076).</title>
        <authorList>
            <person name="Sikorski J."/>
            <person name="Lapidus A."/>
            <person name="Copeland A."/>
            <person name="Misra M."/>
            <person name="Glavina Del Rio T."/>
            <person name="Nolan M."/>
            <person name="Lucas S."/>
            <person name="Chen F."/>
            <person name="Tice H."/>
            <person name="Cheng J.F."/>
            <person name="Jando M."/>
            <person name="Schneider S."/>
            <person name="Bruce D."/>
            <person name="Goodwin L."/>
            <person name="Pitluck S."/>
            <person name="Liolios K."/>
            <person name="Mikhailova N."/>
            <person name="Pati A."/>
            <person name="Ivanova N."/>
            <person name="Mavromatis K."/>
            <person name="Chen A."/>
            <person name="Palaniappan K."/>
            <person name="Chertkov O."/>
            <person name="Land M."/>
            <person name="Hauser L."/>
            <person name="Chang Y.J."/>
            <person name="Jeffries C.D."/>
            <person name="Brettin T."/>
            <person name="Detter J.C."/>
            <person name="Han C."/>
            <person name="Rohde M."/>
            <person name="Goker M."/>
            <person name="Bristow J."/>
            <person name="Eisen J.A."/>
            <person name="Markowitz V."/>
            <person name="Hugenholtz P."/>
            <person name="Kyrpides N.C."/>
            <person name="Klenk H.P."/>
        </authorList>
    </citation>
    <scope>NUCLEOTIDE SEQUENCE [LARGE SCALE GENOMIC DNA]</scope>
    <source>
        <strain evidence="2">ATCC BAA-972 / CDC 1076 / CIP 108378 / DSM 44985 / JCM 13578</strain>
    </source>
</reference>
<accession>D6Z9A1</accession>
<keyword evidence="2" id="KW-1185">Reference proteome</keyword>
<dbReference type="STRING" id="640132.Srot_2076"/>
<gene>
    <name evidence="1" type="ordered locus">Srot_2076</name>
</gene>
<evidence type="ECO:0000313" key="2">
    <source>
        <dbReference type="Proteomes" id="UP000002247"/>
    </source>
</evidence>
<evidence type="ECO:0000313" key="1">
    <source>
        <dbReference type="EMBL" id="ADG98531.1"/>
    </source>
</evidence>
<organism evidence="1 2">
    <name type="scientific">Segniliparus rotundus (strain ATCC BAA-972 / CDC 1076 / CIP 108378 / DSM 44985 / JCM 13578)</name>
    <dbReference type="NCBI Taxonomy" id="640132"/>
    <lineage>
        <taxon>Bacteria</taxon>
        <taxon>Bacillati</taxon>
        <taxon>Actinomycetota</taxon>
        <taxon>Actinomycetes</taxon>
        <taxon>Mycobacteriales</taxon>
        <taxon>Segniliparaceae</taxon>
        <taxon>Segniliparus</taxon>
    </lineage>
</organism>
<dbReference type="Proteomes" id="UP000002247">
    <property type="component" value="Chromosome"/>
</dbReference>
<dbReference type="AlphaFoldDB" id="D6Z9A1"/>
<dbReference type="KEGG" id="srt:Srot_2076"/>
<proteinExistence type="predicted"/>
<dbReference type="HOGENOM" id="CLU_103764_0_0_11"/>
<sequence length="192" mass="19857">MRRGRSSARNAKGLWNTGQRHGRGCASAMLAAVAVLGVSACTERGGRGPATVVQTVVPAGGGTSSAPASAPPSVSPINDRAKLCSRASGRAREIYNPSQTYWNLVLQSGFGDAQVNEAADKFREAAAKALPLLRALPGPEAPKDVVEAVKNFADTADKFSEAAGAHSTADEINPLANDFGHAVDDFTKVCPN</sequence>
<name>D6Z9A1_SEGRD</name>